<evidence type="ECO:0000313" key="3">
    <source>
        <dbReference type="Proteomes" id="UP000027946"/>
    </source>
</evidence>
<evidence type="ECO:0000313" key="2">
    <source>
        <dbReference type="EMBL" id="KDR95796.1"/>
    </source>
</evidence>
<accession>A0A069RFK5</accession>
<dbReference type="Proteomes" id="UP000027946">
    <property type="component" value="Unassembled WGS sequence"/>
</dbReference>
<proteinExistence type="predicted"/>
<organism evidence="2 3">
    <name type="scientific">Peptoclostridium litorale DSM 5388</name>
    <dbReference type="NCBI Taxonomy" id="1121324"/>
    <lineage>
        <taxon>Bacteria</taxon>
        <taxon>Bacillati</taxon>
        <taxon>Bacillota</taxon>
        <taxon>Clostridia</taxon>
        <taxon>Peptostreptococcales</taxon>
        <taxon>Peptoclostridiaceae</taxon>
        <taxon>Peptoclostridium</taxon>
    </lineage>
</organism>
<gene>
    <name evidence="2" type="ORF">CLIT_10c05230</name>
</gene>
<dbReference type="AlphaFoldDB" id="A0A069RFK5"/>
<keyword evidence="1" id="KW-0812">Transmembrane</keyword>
<name>A0A069RFK5_PEPLI</name>
<dbReference type="RefSeq" id="WP_038264369.1">
    <property type="nucleotide sequence ID" value="NZ_FSRH01000011.1"/>
</dbReference>
<protein>
    <submittedName>
        <fullName evidence="2">Uncharacterized protein</fullName>
    </submittedName>
</protein>
<reference evidence="2 3" key="1">
    <citation type="submission" date="2014-03" db="EMBL/GenBank/DDBJ databases">
        <title>Genome sequence of Clostridium litorale W6, DSM 5388.</title>
        <authorList>
            <person name="Poehlein A."/>
            <person name="Jagirdar A."/>
            <person name="Khonsari B."/>
            <person name="Chibani C.M."/>
            <person name="Gutierrez Gutierrez D.A."/>
            <person name="Davydova E."/>
            <person name="Alghaithi H.S."/>
            <person name="Nair K.P."/>
            <person name="Dhamotharan K."/>
            <person name="Chandran L."/>
            <person name="G W."/>
            <person name="Daniel R."/>
        </authorList>
    </citation>
    <scope>NUCLEOTIDE SEQUENCE [LARGE SCALE GENOMIC DNA]</scope>
    <source>
        <strain evidence="2 3">W6</strain>
    </source>
</reference>
<feature type="transmembrane region" description="Helical" evidence="1">
    <location>
        <begin position="41"/>
        <end position="58"/>
    </location>
</feature>
<comment type="caution">
    <text evidence="2">The sequence shown here is derived from an EMBL/GenBank/DDBJ whole genome shotgun (WGS) entry which is preliminary data.</text>
</comment>
<keyword evidence="1" id="KW-1133">Transmembrane helix</keyword>
<keyword evidence="3" id="KW-1185">Reference proteome</keyword>
<evidence type="ECO:0000256" key="1">
    <source>
        <dbReference type="SAM" id="Phobius"/>
    </source>
</evidence>
<dbReference type="EMBL" id="JJMM01000010">
    <property type="protein sequence ID" value="KDR95796.1"/>
    <property type="molecule type" value="Genomic_DNA"/>
</dbReference>
<sequence>MMIKIFSWTIAICVGMLFVGSAVMSMGFVEAIIYFNISNIIWYVGIMSTLGLLAAIIIDRISTKKEEEKSGFKKY</sequence>
<keyword evidence="1" id="KW-0472">Membrane</keyword>